<organism evidence="4 5">
    <name type="scientific">Varibaculum cambriense</name>
    <dbReference type="NCBI Taxonomy" id="184870"/>
    <lineage>
        <taxon>Bacteria</taxon>
        <taxon>Bacillati</taxon>
        <taxon>Actinomycetota</taxon>
        <taxon>Actinomycetes</taxon>
        <taxon>Actinomycetales</taxon>
        <taxon>Actinomycetaceae</taxon>
        <taxon>Varibaculum</taxon>
    </lineage>
</organism>
<protein>
    <submittedName>
        <fullName evidence="4">Lsr2 family protein</fullName>
    </submittedName>
</protein>
<dbReference type="InterPro" id="IPR042261">
    <property type="entry name" value="Lsr2-like_dimerization"/>
</dbReference>
<dbReference type="Gene3D" id="4.10.320.10">
    <property type="entry name" value="E3-binding domain"/>
    <property type="match status" value="1"/>
</dbReference>
<dbReference type="GO" id="GO:0003677">
    <property type="term" value="F:DNA binding"/>
    <property type="evidence" value="ECO:0007669"/>
    <property type="project" value="UniProtKB-KW"/>
</dbReference>
<comment type="caution">
    <text evidence="4">The sequence shown here is derived from an EMBL/GenBank/DDBJ whole genome shotgun (WGS) entry which is preliminary data.</text>
</comment>
<dbReference type="Pfam" id="PF11774">
    <property type="entry name" value="Lsr2"/>
    <property type="match status" value="1"/>
</dbReference>
<feature type="domain" description="Lsr2 DNA-binding" evidence="3">
    <location>
        <begin position="72"/>
        <end position="102"/>
    </location>
</feature>
<evidence type="ECO:0000313" key="5">
    <source>
        <dbReference type="Proteomes" id="UP001200537"/>
    </source>
</evidence>
<dbReference type="InterPro" id="IPR055370">
    <property type="entry name" value="Lsr2_DNA-bd"/>
</dbReference>
<name>A0AAJ1EVP7_9ACTO</name>
<evidence type="ECO:0000259" key="3">
    <source>
        <dbReference type="Pfam" id="PF23359"/>
    </source>
</evidence>
<evidence type="ECO:0000256" key="1">
    <source>
        <dbReference type="ARBA" id="ARBA00023125"/>
    </source>
</evidence>
<dbReference type="GO" id="GO:0016746">
    <property type="term" value="F:acyltransferase activity"/>
    <property type="evidence" value="ECO:0007669"/>
    <property type="project" value="InterPro"/>
</dbReference>
<dbReference type="EMBL" id="JAKNHJ010000012">
    <property type="protein sequence ID" value="MCG4618217.1"/>
    <property type="molecule type" value="Genomic_DNA"/>
</dbReference>
<evidence type="ECO:0000259" key="2">
    <source>
        <dbReference type="Pfam" id="PF11774"/>
    </source>
</evidence>
<dbReference type="Pfam" id="PF23359">
    <property type="entry name" value="Lsr2_DNA-bd"/>
    <property type="match status" value="1"/>
</dbReference>
<reference evidence="4" key="1">
    <citation type="submission" date="2022-01" db="EMBL/GenBank/DDBJ databases">
        <title>Collection of gut derived symbiotic bacterial strains cultured from healthy donors.</title>
        <authorList>
            <person name="Lin H."/>
            <person name="Kohout C."/>
            <person name="Waligurski E."/>
            <person name="Pamer E.G."/>
        </authorList>
    </citation>
    <scope>NUCLEOTIDE SEQUENCE</scope>
    <source>
        <strain evidence="4">DFI.7.46</strain>
    </source>
</reference>
<feature type="domain" description="Lsr2 dimerization" evidence="2">
    <location>
        <begin position="1"/>
        <end position="58"/>
    </location>
</feature>
<keyword evidence="1" id="KW-0238">DNA-binding</keyword>
<dbReference type="InterPro" id="IPR036625">
    <property type="entry name" value="E3-bd_dom_sf"/>
</dbReference>
<dbReference type="AlphaFoldDB" id="A0AAJ1EVP7"/>
<proteinExistence type="predicted"/>
<evidence type="ECO:0000313" key="4">
    <source>
        <dbReference type="EMBL" id="MCG4618217.1"/>
    </source>
</evidence>
<gene>
    <name evidence="4" type="ORF">L0M99_06885</name>
</gene>
<dbReference type="InterPro" id="IPR024412">
    <property type="entry name" value="Lsr2_dim_dom"/>
</dbReference>
<dbReference type="Proteomes" id="UP001200537">
    <property type="component" value="Unassembled WGS sequence"/>
</dbReference>
<dbReference type="RefSeq" id="WP_238128165.1">
    <property type="nucleotide sequence ID" value="NZ_CBCTPO010000010.1"/>
</dbReference>
<accession>A0AAJ1EVP7</accession>
<dbReference type="Gene3D" id="3.30.60.230">
    <property type="entry name" value="Lsr2, dimerization domain"/>
    <property type="match status" value="1"/>
</dbReference>
<sequence length="107" mass="12146">MARKTRIVLIDDINGELGDETIKFGLDGIDYEIDLSTENAAKLREVLDPWIQAGRRVGGRRIAGTDTRRVSDASKIRAWAREQNMQVSEKGRISAKVRSAYYRTHLK</sequence>